<dbReference type="PANTHER" id="PTHR40459:SF1">
    <property type="entry name" value="CONSERVED HYPOTHETICAL ALANINE AND LEUCINE RICH PROTEIN"/>
    <property type="match status" value="1"/>
</dbReference>
<dbReference type="SUPFAM" id="SSF48179">
    <property type="entry name" value="6-phosphogluconate dehydrogenase C-terminal domain-like"/>
    <property type="match status" value="1"/>
</dbReference>
<dbReference type="Pfam" id="PF10727">
    <property type="entry name" value="Rossmann-like"/>
    <property type="match status" value="1"/>
</dbReference>
<sequence length="290" mass="30259">MKPSFSIVGCGRVGTALAKFLAEAGYTPAGFASKSLSSAKRTALLIGSTNFTDVLWEATKADIVFITTPDGAIEEVCSSIANNKGFSRESIVLHCSGALTSNVLLSAKVCGASIGSMHPLQSFASTGEYGINPFSGIVTSVEGDKKAVDAASIIVKDLGSVCISIKTDAKILYHASAVVASNYLVTLLDLSLNLIGQAGVPAKEAFMGLKPLIQGTLSNIEKMGIDDALTGPIARGDIQTIENHLSEIGSKTPNLLPLYKILGLHTIEIAKAKKTLTDSAAKRLKELFGD</sequence>
<dbReference type="InterPro" id="IPR018931">
    <property type="entry name" value="DUF2520"/>
</dbReference>
<dbReference type="PANTHER" id="PTHR40459">
    <property type="entry name" value="CONSERVED HYPOTHETICAL ALANINE AND LEUCINE RICH PROTEIN"/>
    <property type="match status" value="1"/>
</dbReference>
<evidence type="ECO:0000259" key="1">
    <source>
        <dbReference type="Pfam" id="PF10727"/>
    </source>
</evidence>
<dbReference type="Pfam" id="PF10728">
    <property type="entry name" value="DUF2520"/>
    <property type="match status" value="1"/>
</dbReference>
<feature type="domain" description="DUF2520" evidence="2">
    <location>
        <begin position="138"/>
        <end position="265"/>
    </location>
</feature>
<dbReference type="EMBL" id="FR695877">
    <property type="protein sequence ID" value="CBX31053.1"/>
    <property type="molecule type" value="Genomic_DNA"/>
</dbReference>
<dbReference type="InterPro" id="IPR008927">
    <property type="entry name" value="6-PGluconate_DH-like_C_sf"/>
</dbReference>
<dbReference type="InterPro" id="IPR019665">
    <property type="entry name" value="OxRdtase/DH_put_Rossmann_dom"/>
</dbReference>
<proteinExistence type="predicted"/>
<evidence type="ECO:0000259" key="2">
    <source>
        <dbReference type="Pfam" id="PF10728"/>
    </source>
</evidence>
<dbReference type="InterPro" id="IPR037108">
    <property type="entry name" value="TM1727-like_C_sf"/>
</dbReference>
<feature type="domain" description="Putative oxidoreductase/dehydrogenase Rossmann-like" evidence="1">
    <location>
        <begin position="5"/>
        <end position="119"/>
    </location>
</feature>
<reference evidence="3" key="1">
    <citation type="journal article" date="2011" name="Environ. Microbiol.">
        <title>Genomic insights into the metabolic potential of the polycyclic aromatic hydrocarbon degrading sulfate-reducing Deltaproteobacterium N47.</title>
        <authorList>
            <person name="Bergmann F."/>
            <person name="Selesi D."/>
            <person name="Weinmaier T."/>
            <person name="Tischler P."/>
            <person name="Rattei T."/>
            <person name="Meckenstock R.U."/>
        </authorList>
    </citation>
    <scope>NUCLEOTIDE SEQUENCE</scope>
</reference>
<accession>E1YLS0</accession>
<dbReference type="Gene3D" id="3.40.50.720">
    <property type="entry name" value="NAD(P)-binding Rossmann-like Domain"/>
    <property type="match status" value="1"/>
</dbReference>
<organism evidence="3">
    <name type="scientific">uncultured Desulfobacterium sp</name>
    <dbReference type="NCBI Taxonomy" id="201089"/>
    <lineage>
        <taxon>Bacteria</taxon>
        <taxon>Pseudomonadati</taxon>
        <taxon>Thermodesulfobacteriota</taxon>
        <taxon>Desulfobacteria</taxon>
        <taxon>Desulfobacterales</taxon>
        <taxon>Desulfobacteriaceae</taxon>
        <taxon>Desulfobacterium</taxon>
        <taxon>environmental samples</taxon>
    </lineage>
</organism>
<gene>
    <name evidence="3" type="ORF">N47_E45650</name>
</gene>
<protein>
    <recommendedName>
        <fullName evidence="4">DUF2520 domain-containing protein</fullName>
    </recommendedName>
</protein>
<dbReference type="Gene3D" id="1.10.1040.20">
    <property type="entry name" value="ProC-like, C-terminal domain"/>
    <property type="match status" value="1"/>
</dbReference>
<name>E1YLS0_9BACT</name>
<dbReference type="InterPro" id="IPR036291">
    <property type="entry name" value="NAD(P)-bd_dom_sf"/>
</dbReference>
<evidence type="ECO:0008006" key="4">
    <source>
        <dbReference type="Google" id="ProtNLM"/>
    </source>
</evidence>
<dbReference type="AlphaFoldDB" id="E1YLS0"/>
<evidence type="ECO:0000313" key="3">
    <source>
        <dbReference type="EMBL" id="CBX31053.1"/>
    </source>
</evidence>
<dbReference type="SUPFAM" id="SSF51735">
    <property type="entry name" value="NAD(P)-binding Rossmann-fold domains"/>
    <property type="match status" value="1"/>
</dbReference>